<dbReference type="AlphaFoldDB" id="A0A090RGJ8"/>
<organism evidence="2 3">
    <name type="scientific">Photobacterium aphoticum</name>
    <dbReference type="NCBI Taxonomy" id="754436"/>
    <lineage>
        <taxon>Bacteria</taxon>
        <taxon>Pseudomonadati</taxon>
        <taxon>Pseudomonadota</taxon>
        <taxon>Gammaproteobacteria</taxon>
        <taxon>Vibrionales</taxon>
        <taxon>Vibrionaceae</taxon>
        <taxon>Photobacterium</taxon>
    </lineage>
</organism>
<accession>A0A090RGJ8</accession>
<gene>
    <name evidence="2" type="ORF">JCM19237_2784</name>
</gene>
<feature type="compositionally biased region" description="Polar residues" evidence="1">
    <location>
        <begin position="149"/>
        <end position="161"/>
    </location>
</feature>
<dbReference type="EMBL" id="BBMN01000012">
    <property type="protein sequence ID" value="GAL06687.1"/>
    <property type="molecule type" value="Genomic_DNA"/>
</dbReference>
<dbReference type="STRING" id="754436.JCM19237_2784"/>
<feature type="region of interest" description="Disordered" evidence="1">
    <location>
        <begin position="119"/>
        <end position="169"/>
    </location>
</feature>
<dbReference type="Proteomes" id="UP000029227">
    <property type="component" value="Unassembled WGS sequence"/>
</dbReference>
<proteinExistence type="predicted"/>
<sequence>MDRPTLKRFRAVVRQIELDGPDGKHWGTGELFQSLTGYANFVAMVAPEKGIPLQKQVAHLKRQYNIPVAAGKITALNKRLFRLKAVKGEAPREAWWQPAEKPAPVLALTQQQMDAQKQQARQAAKANQANTHSAHPEMAPDHTNPAFISESNETNTASPNRFGSLLCGR</sequence>
<feature type="compositionally biased region" description="Low complexity" evidence="1">
    <location>
        <begin position="119"/>
        <end position="129"/>
    </location>
</feature>
<comment type="caution">
    <text evidence="2">The sequence shown here is derived from an EMBL/GenBank/DDBJ whole genome shotgun (WGS) entry which is preliminary data.</text>
</comment>
<name>A0A090RGJ8_9GAMM</name>
<evidence type="ECO:0000313" key="2">
    <source>
        <dbReference type="EMBL" id="GAL06687.1"/>
    </source>
</evidence>
<dbReference type="EC" id="2.7.7.49" evidence="2"/>
<keyword evidence="2" id="KW-0695">RNA-directed DNA polymerase</keyword>
<protein>
    <submittedName>
        <fullName evidence="2">Retron-type RNA-directed DNA polymerase</fullName>
        <ecNumber evidence="2">2.7.7.49</ecNumber>
    </submittedName>
</protein>
<dbReference type="GO" id="GO:0003964">
    <property type="term" value="F:RNA-directed DNA polymerase activity"/>
    <property type="evidence" value="ECO:0007669"/>
    <property type="project" value="UniProtKB-KW"/>
</dbReference>
<evidence type="ECO:0000313" key="3">
    <source>
        <dbReference type="Proteomes" id="UP000029227"/>
    </source>
</evidence>
<keyword evidence="2" id="KW-0548">Nucleotidyltransferase</keyword>
<keyword evidence="2" id="KW-0808">Transferase</keyword>
<dbReference type="eggNOG" id="COG3344">
    <property type="taxonomic scope" value="Bacteria"/>
</dbReference>
<reference evidence="2 3" key="1">
    <citation type="journal article" date="2014" name="Genome Announc.">
        <title>Draft Genome Sequences of Two Vibrionaceae Species, Vibrio ponticus C121 and Photobacterium aphoticum C119, Isolated as Coral Reef Microbiota.</title>
        <authorList>
            <person name="Al-saari N."/>
            <person name="Meirelles P.M."/>
            <person name="Mino S."/>
            <person name="Suda W."/>
            <person name="Oshima K."/>
            <person name="Hattori M."/>
            <person name="Ohkuma M."/>
            <person name="Thompson F.L."/>
            <person name="Gomez-Gil B."/>
            <person name="Sawabe T."/>
            <person name="Sawabe T."/>
        </authorList>
    </citation>
    <scope>NUCLEOTIDE SEQUENCE [LARGE SCALE GENOMIC DNA]</scope>
    <source>
        <strain evidence="2 3">JCM 19237</strain>
    </source>
</reference>
<evidence type="ECO:0000256" key="1">
    <source>
        <dbReference type="SAM" id="MobiDB-lite"/>
    </source>
</evidence>